<dbReference type="Pfam" id="PF07534">
    <property type="entry name" value="TLD"/>
    <property type="match status" value="1"/>
</dbReference>
<dbReference type="PROSITE" id="PS51886">
    <property type="entry name" value="TLDC"/>
    <property type="match status" value="1"/>
</dbReference>
<gene>
    <name evidence="2" type="ORF">GLOINDRAFT_342805</name>
</gene>
<dbReference type="AlphaFoldDB" id="U9V2U7"/>
<proteinExistence type="predicted"/>
<sequence>MCDNKGPTITIIKLKGESTIIGGYNPINWDINKHGNYENTSDSFIFSLDKEIILSRVSKYDTAIFQSSRGISFRDLQLIDYFSAEKGIYFTHNSYSKKYMILDTLVPKNMKFLV</sequence>
<dbReference type="EMBL" id="KI275778">
    <property type="protein sequence ID" value="ESA22201.1"/>
    <property type="molecule type" value="Genomic_DNA"/>
</dbReference>
<dbReference type="HOGENOM" id="CLU_021542_1_2_1"/>
<reference evidence="2" key="1">
    <citation type="submission" date="2013-07" db="EMBL/GenBank/DDBJ databases">
        <title>The genome of an arbuscular mycorrhizal fungus provides insights into the evolution of the oldest plant symbiosis.</title>
        <authorList>
            <consortium name="DOE Joint Genome Institute"/>
            <person name="Tisserant E."/>
            <person name="Malbreil M."/>
            <person name="Kuo A."/>
            <person name="Kohler A."/>
            <person name="Symeonidi A."/>
            <person name="Balestrini R."/>
            <person name="Charron P."/>
            <person name="Duensing N."/>
            <person name="Frei-dit-Frey N."/>
            <person name="Gianinazzi-Pearson V."/>
            <person name="Gilbert B."/>
            <person name="Handa Y."/>
            <person name="Hijri M."/>
            <person name="Kaul R."/>
            <person name="Kawaguchi M."/>
            <person name="Krajinski F."/>
            <person name="Lammers P."/>
            <person name="Lapierre D."/>
            <person name="Masclaux F.G."/>
            <person name="Murat C."/>
            <person name="Morin E."/>
            <person name="Ndikumana S."/>
            <person name="Pagni M."/>
            <person name="Petitpierre D."/>
            <person name="Requena N."/>
            <person name="Rosikiewicz P."/>
            <person name="Riley R."/>
            <person name="Saito K."/>
            <person name="San Clemente H."/>
            <person name="Shapiro H."/>
            <person name="van Tuinen D."/>
            <person name="Becard G."/>
            <person name="Bonfante P."/>
            <person name="Paszkowski U."/>
            <person name="Shachar-Hill Y."/>
            <person name="Young J.P."/>
            <person name="Sanders I.R."/>
            <person name="Henrissat B."/>
            <person name="Rensing S.A."/>
            <person name="Grigoriev I.V."/>
            <person name="Corradi N."/>
            <person name="Roux C."/>
            <person name="Martin F."/>
        </authorList>
    </citation>
    <scope>NUCLEOTIDE SEQUENCE</scope>
    <source>
        <strain evidence="2">DAOM 197198</strain>
    </source>
</reference>
<protein>
    <recommendedName>
        <fullName evidence="1">TLDc domain-containing protein</fullName>
    </recommendedName>
</protein>
<organism evidence="2">
    <name type="scientific">Rhizophagus irregularis (strain DAOM 181602 / DAOM 197198 / MUCL 43194)</name>
    <name type="common">Arbuscular mycorrhizal fungus</name>
    <name type="synonym">Glomus intraradices</name>
    <dbReference type="NCBI Taxonomy" id="747089"/>
    <lineage>
        <taxon>Eukaryota</taxon>
        <taxon>Fungi</taxon>
        <taxon>Fungi incertae sedis</taxon>
        <taxon>Mucoromycota</taxon>
        <taxon>Glomeromycotina</taxon>
        <taxon>Glomeromycetes</taxon>
        <taxon>Glomerales</taxon>
        <taxon>Glomeraceae</taxon>
        <taxon>Rhizophagus</taxon>
    </lineage>
</organism>
<accession>U9V2U7</accession>
<evidence type="ECO:0000313" key="2">
    <source>
        <dbReference type="EMBL" id="ESA22201.1"/>
    </source>
</evidence>
<dbReference type="InterPro" id="IPR006571">
    <property type="entry name" value="TLDc_dom"/>
</dbReference>
<evidence type="ECO:0000259" key="1">
    <source>
        <dbReference type="PROSITE" id="PS51886"/>
    </source>
</evidence>
<feature type="domain" description="TLDc" evidence="1">
    <location>
        <begin position="1"/>
        <end position="110"/>
    </location>
</feature>
<name>U9V2U7_RHIID</name>